<comment type="caution">
    <text evidence="3">The sequence shown here is derived from an EMBL/GenBank/DDBJ whole genome shotgun (WGS) entry which is preliminary data.</text>
</comment>
<feature type="domain" description="Antirepressor protein C-terminal" evidence="1">
    <location>
        <begin position="3"/>
        <end position="79"/>
    </location>
</feature>
<dbReference type="EMBL" id="QNSA01000001">
    <property type="protein sequence ID" value="RBP76978.1"/>
    <property type="molecule type" value="Genomic_DNA"/>
</dbReference>
<proteinExistence type="predicted"/>
<organism evidence="3 4">
    <name type="scientific">Marinobacter nauticus</name>
    <name type="common">Marinobacter hydrocarbonoclasticus</name>
    <name type="synonym">Marinobacter aquaeolei</name>
    <dbReference type="NCBI Taxonomy" id="2743"/>
    <lineage>
        <taxon>Bacteria</taxon>
        <taxon>Pseudomonadati</taxon>
        <taxon>Pseudomonadota</taxon>
        <taxon>Gammaproteobacteria</taxon>
        <taxon>Pseudomonadales</taxon>
        <taxon>Marinobacteraceae</taxon>
        <taxon>Marinobacter</taxon>
    </lineage>
</organism>
<sequence length="97" mass="11085">MEYTFDQAAALLNMGRNTLIRRLREEGMLGTDNLPTSRWRGRGVFRVITKMYRHPVAGYIHYGRTVITVKGLNAVSRKLGLAQHQPEGSRNRASWVN</sequence>
<evidence type="ECO:0000313" key="4">
    <source>
        <dbReference type="Proteomes" id="UP000252795"/>
    </source>
</evidence>
<evidence type="ECO:0000313" key="3">
    <source>
        <dbReference type="EMBL" id="RCW37824.1"/>
    </source>
</evidence>
<dbReference type="Proteomes" id="UP000253065">
    <property type="component" value="Unassembled WGS sequence"/>
</dbReference>
<dbReference type="Pfam" id="PF03374">
    <property type="entry name" value="ANT"/>
    <property type="match status" value="1"/>
</dbReference>
<evidence type="ECO:0000313" key="5">
    <source>
        <dbReference type="Proteomes" id="UP000253065"/>
    </source>
</evidence>
<protein>
    <submittedName>
        <fullName evidence="3">Phage antirepressor protein KilAC domain-containing protein</fullName>
    </submittedName>
</protein>
<reference evidence="3 4" key="1">
    <citation type="submission" date="2018-07" db="EMBL/GenBank/DDBJ databases">
        <title>Freshwater and sediment microbial communities from various areas in North America, analyzing microbe dynamics in response to fracking.</title>
        <authorList>
            <person name="Lamendella R."/>
        </authorList>
    </citation>
    <scope>NUCLEOTIDE SEQUENCE [LARGE SCALE GENOMIC DNA]</scope>
    <source>
        <strain evidence="3 4">114E</strain>
        <strain evidence="2 5">114E_o</strain>
    </source>
</reference>
<dbReference type="Proteomes" id="UP000252795">
    <property type="component" value="Unassembled WGS sequence"/>
</dbReference>
<dbReference type="InterPro" id="IPR005039">
    <property type="entry name" value="Ant_C"/>
</dbReference>
<keyword evidence="5" id="KW-1185">Reference proteome</keyword>
<gene>
    <name evidence="3" type="ORF">DET51_101161</name>
    <name evidence="2" type="ORF">DET64_101162</name>
</gene>
<evidence type="ECO:0000259" key="1">
    <source>
        <dbReference type="Pfam" id="PF03374"/>
    </source>
</evidence>
<name>A0A368VDR6_MARNT</name>
<accession>A0A368VDR6</accession>
<dbReference type="GO" id="GO:0003677">
    <property type="term" value="F:DNA binding"/>
    <property type="evidence" value="ECO:0007669"/>
    <property type="project" value="InterPro"/>
</dbReference>
<evidence type="ECO:0000313" key="2">
    <source>
        <dbReference type="EMBL" id="RBP76978.1"/>
    </source>
</evidence>
<dbReference type="AlphaFoldDB" id="A0A368VDR6"/>
<dbReference type="EMBL" id="QPJB01000001">
    <property type="protein sequence ID" value="RCW37824.1"/>
    <property type="molecule type" value="Genomic_DNA"/>
</dbReference>